<dbReference type="Gene3D" id="3.40.1580.10">
    <property type="entry name" value="SMI1/KNR4-like"/>
    <property type="match status" value="1"/>
</dbReference>
<dbReference type="Proteomes" id="UP000197007">
    <property type="component" value="Chromosome"/>
</dbReference>
<dbReference type="InterPro" id="IPR037883">
    <property type="entry name" value="Knr4/Smi1-like_sf"/>
</dbReference>
<dbReference type="InterPro" id="IPR051873">
    <property type="entry name" value="KNR4/SMI1_regulator"/>
</dbReference>
<proteinExistence type="predicted"/>
<organism evidence="2 3">
    <name type="scientific">Capnocytophaga endodontalis</name>
    <dbReference type="NCBI Taxonomy" id="2708117"/>
    <lineage>
        <taxon>Bacteria</taxon>
        <taxon>Pseudomonadati</taxon>
        <taxon>Bacteroidota</taxon>
        <taxon>Flavobacteriia</taxon>
        <taxon>Flavobacteriales</taxon>
        <taxon>Flavobacteriaceae</taxon>
        <taxon>Capnocytophaga</taxon>
    </lineage>
</organism>
<sequence>MNNNTPSLWQKIQQSLLAIAPSIGKSFQKPAEEAQIKALEDAIAQPLPESFKEYLRTFNGQEQSDRPHYFMGYNLLLPIDEIIETYQMQVEDFEGEFIADDINPNKIQPVLWDKGWVPFTDFEATTRICIDLNPATNGVKGQVIMLYPGIDYQSDEVVLANSFEEFTQKIWNILDAKDYSFEEGIIEQDFLI</sequence>
<keyword evidence="3" id="KW-1185">Reference proteome</keyword>
<dbReference type="AlphaFoldDB" id="A0A1Z4BNF6"/>
<accession>A0A1Z4BNF6</accession>
<dbReference type="KEGG" id="capn:CBG49_06940"/>
<dbReference type="SMART" id="SM00860">
    <property type="entry name" value="SMI1_KNR4"/>
    <property type="match status" value="1"/>
</dbReference>
<feature type="domain" description="Knr4/Smi1-like" evidence="1">
    <location>
        <begin position="30"/>
        <end position="169"/>
    </location>
</feature>
<dbReference type="EMBL" id="CP022022">
    <property type="protein sequence ID" value="ASF42831.1"/>
    <property type="molecule type" value="Genomic_DNA"/>
</dbReference>
<name>A0A1Z4BNF6_9FLAO</name>
<dbReference type="Pfam" id="PF09346">
    <property type="entry name" value="SMI1_KNR4"/>
    <property type="match status" value="1"/>
</dbReference>
<evidence type="ECO:0000313" key="3">
    <source>
        <dbReference type="Proteomes" id="UP000197007"/>
    </source>
</evidence>
<evidence type="ECO:0000259" key="1">
    <source>
        <dbReference type="SMART" id="SM00860"/>
    </source>
</evidence>
<dbReference type="RefSeq" id="WP_088593924.1">
    <property type="nucleotide sequence ID" value="NZ_CP022022.1"/>
</dbReference>
<dbReference type="InterPro" id="IPR018958">
    <property type="entry name" value="Knr4/Smi1-like_dom"/>
</dbReference>
<dbReference type="SUPFAM" id="SSF160631">
    <property type="entry name" value="SMI1/KNR4-like"/>
    <property type="match status" value="1"/>
</dbReference>
<gene>
    <name evidence="2" type="ORF">CBG49_06940</name>
</gene>
<protein>
    <recommendedName>
        <fullName evidence="1">Knr4/Smi1-like domain-containing protein</fullName>
    </recommendedName>
</protein>
<reference evidence="3" key="1">
    <citation type="submission" date="2017-06" db="EMBL/GenBank/DDBJ databases">
        <title>Complete genome sequence of Capnocytophaga sp. KCOM 1579 (=ChDC OS43) isolated from a human refractory periapical abscess lesion.</title>
        <authorList>
            <person name="Kook J.-K."/>
            <person name="Park S.-N."/>
            <person name="Lim Y.K."/>
            <person name="Roh H."/>
        </authorList>
    </citation>
    <scope>NUCLEOTIDE SEQUENCE [LARGE SCALE GENOMIC DNA]</scope>
    <source>
        <strain evidence="3">ChDC OS43</strain>
    </source>
</reference>
<evidence type="ECO:0000313" key="2">
    <source>
        <dbReference type="EMBL" id="ASF42831.1"/>
    </source>
</evidence>
<dbReference type="PANTHER" id="PTHR47432">
    <property type="entry name" value="CELL WALL ASSEMBLY REGULATOR SMI1"/>
    <property type="match status" value="1"/>
</dbReference>
<dbReference type="PANTHER" id="PTHR47432:SF1">
    <property type="entry name" value="CELL WALL ASSEMBLY REGULATOR SMI1"/>
    <property type="match status" value="1"/>
</dbReference>